<evidence type="ECO:0000313" key="11">
    <source>
        <dbReference type="EMBL" id="MDV6228027.1"/>
    </source>
</evidence>
<feature type="region of interest" description="Disordered" evidence="7">
    <location>
        <begin position="739"/>
        <end position="766"/>
    </location>
</feature>
<keyword evidence="6" id="KW-0175">Coiled coil</keyword>
<feature type="domain" description="Polysaccharide chain length determinant N-terminal" evidence="9">
    <location>
        <begin position="182"/>
        <end position="274"/>
    </location>
</feature>
<feature type="region of interest" description="Disordered" evidence="7">
    <location>
        <begin position="640"/>
        <end position="702"/>
    </location>
</feature>
<evidence type="ECO:0000256" key="5">
    <source>
        <dbReference type="ARBA" id="ARBA00023136"/>
    </source>
</evidence>
<evidence type="ECO:0000256" key="2">
    <source>
        <dbReference type="ARBA" id="ARBA00022475"/>
    </source>
</evidence>
<organism evidence="11 12">
    <name type="scientific">Nitratireductor aquimarinus</name>
    <dbReference type="NCBI Taxonomy" id="889300"/>
    <lineage>
        <taxon>Bacteria</taxon>
        <taxon>Pseudomonadati</taxon>
        <taxon>Pseudomonadota</taxon>
        <taxon>Alphaproteobacteria</taxon>
        <taxon>Hyphomicrobiales</taxon>
        <taxon>Phyllobacteriaceae</taxon>
        <taxon>Nitratireductor</taxon>
    </lineage>
</organism>
<proteinExistence type="predicted"/>
<feature type="transmembrane region" description="Helical" evidence="8">
    <location>
        <begin position="610"/>
        <end position="632"/>
    </location>
</feature>
<evidence type="ECO:0000256" key="7">
    <source>
        <dbReference type="SAM" id="MobiDB-lite"/>
    </source>
</evidence>
<feature type="coiled-coil region" evidence="6">
    <location>
        <begin position="541"/>
        <end position="575"/>
    </location>
</feature>
<dbReference type="InterPro" id="IPR032807">
    <property type="entry name" value="GNVR"/>
</dbReference>
<dbReference type="Pfam" id="PF02706">
    <property type="entry name" value="Wzz"/>
    <property type="match status" value="1"/>
</dbReference>
<dbReference type="InterPro" id="IPR050445">
    <property type="entry name" value="Bact_polysacc_biosynth/exp"/>
</dbReference>
<dbReference type="Proteomes" id="UP001185659">
    <property type="component" value="Unassembled WGS sequence"/>
</dbReference>
<evidence type="ECO:0000256" key="3">
    <source>
        <dbReference type="ARBA" id="ARBA00022692"/>
    </source>
</evidence>
<evidence type="ECO:0000313" key="12">
    <source>
        <dbReference type="Proteomes" id="UP001185659"/>
    </source>
</evidence>
<feature type="transmembrane region" description="Helical" evidence="8">
    <location>
        <begin position="196"/>
        <end position="214"/>
    </location>
</feature>
<dbReference type="Pfam" id="PF13807">
    <property type="entry name" value="GNVR"/>
    <property type="match status" value="1"/>
</dbReference>
<keyword evidence="5 8" id="KW-0472">Membrane</keyword>
<protein>
    <submittedName>
        <fullName evidence="11">GNVR domain-containing protein</fullName>
    </submittedName>
</protein>
<evidence type="ECO:0000256" key="6">
    <source>
        <dbReference type="SAM" id="Coils"/>
    </source>
</evidence>
<name>A0ABU4AP53_9HYPH</name>
<keyword evidence="12" id="KW-1185">Reference proteome</keyword>
<reference evidence="11 12" key="1">
    <citation type="submission" date="2023-10" db="EMBL/GenBank/DDBJ databases">
        <authorList>
            <person name="Venkata Ramana C."/>
            <person name="Sasikala C."/>
            <person name="Dhurka M."/>
        </authorList>
    </citation>
    <scope>NUCLEOTIDE SEQUENCE [LARGE SCALE GENOMIC DNA]</scope>
    <source>
        <strain evidence="11 12">KCTC 32151</strain>
    </source>
</reference>
<evidence type="ECO:0000256" key="8">
    <source>
        <dbReference type="SAM" id="Phobius"/>
    </source>
</evidence>
<feature type="compositionally biased region" description="Low complexity" evidence="7">
    <location>
        <begin position="743"/>
        <end position="766"/>
    </location>
</feature>
<feature type="region of interest" description="Disordered" evidence="7">
    <location>
        <begin position="830"/>
        <end position="849"/>
    </location>
</feature>
<dbReference type="PANTHER" id="PTHR32309:SF13">
    <property type="entry name" value="FERRIC ENTEROBACTIN TRANSPORT PROTEIN FEPE"/>
    <property type="match status" value="1"/>
</dbReference>
<evidence type="ECO:0000259" key="9">
    <source>
        <dbReference type="Pfam" id="PF02706"/>
    </source>
</evidence>
<keyword evidence="2" id="KW-1003">Cell membrane</keyword>
<gene>
    <name evidence="11" type="ORF">R2G56_17160</name>
</gene>
<comment type="caution">
    <text evidence="11">The sequence shown here is derived from an EMBL/GenBank/DDBJ whole genome shotgun (WGS) entry which is preliminary data.</text>
</comment>
<feature type="coiled-coil region" evidence="6">
    <location>
        <begin position="378"/>
        <end position="441"/>
    </location>
</feature>
<evidence type="ECO:0000256" key="1">
    <source>
        <dbReference type="ARBA" id="ARBA00004651"/>
    </source>
</evidence>
<feature type="compositionally biased region" description="Basic and acidic residues" evidence="7">
    <location>
        <begin position="46"/>
        <end position="83"/>
    </location>
</feature>
<feature type="compositionally biased region" description="Basic and acidic residues" evidence="7">
    <location>
        <begin position="1"/>
        <end position="18"/>
    </location>
</feature>
<feature type="compositionally biased region" description="Basic and acidic residues" evidence="7">
    <location>
        <begin position="136"/>
        <end position="162"/>
    </location>
</feature>
<keyword evidence="3 8" id="KW-0812">Transmembrane</keyword>
<dbReference type="RefSeq" id="WP_317562073.1">
    <property type="nucleotide sequence ID" value="NZ_JAWLIP010000008.1"/>
</dbReference>
<evidence type="ECO:0000259" key="10">
    <source>
        <dbReference type="Pfam" id="PF13807"/>
    </source>
</evidence>
<feature type="region of interest" description="Disordered" evidence="7">
    <location>
        <begin position="119"/>
        <end position="172"/>
    </location>
</feature>
<sequence length="879" mass="96952">MFDAENPNRKRSREDGRSRSLLSMQPPRDDRATTQEDLADRSSLPRSDRDAEMREARRERAASADAYLRRAEAGDRARDDVSPKRAQPARRVEEPVRKERAAPKKTPLQKRLLDRMFPLPEAPQRGAQTAEPARAPMREERDVAVRRTVIDEEPEAYRERPQSRRRQTGKRDANERLWRPLIDPVRVISGIFRAKWLILLTTIIGAVLGVMVALSTPKMYYAATQLIFDPRNLQLVERDLTPGGLPSDATLALIENQVAIMTSGNVLARVVDELDLADDPEFNGSGGSSIVSLLLSPRALISALLSSGEEDGGTARHSIAVDNLADALDVSRNAKTFIITIGAETEDPEKSSLIATTTRDVFLSTFGELQSATAGRANREITEQLISLRAEVEEAERAVADFKAKNDIVDAQGRLITDEEILRLNDQLSNARARTSELNARAAAARSLDVDEVLGGALPEQISSPVMTELLAQYSSLRQQAGRLAVKFGPRHPERLAVEAELSGAREEIARELRRVTASNQVELQRAVQLEQDLAGQLARLKVQKGNLASEQVTLRELEREANAKRSVYESLLLRARETGQQERLNTANVSVISQAVPPLDPIGPSRSSIAMAGMILGFLFGVGIGAAGGAIQSLRENMAERQAEEDDGGQGSQGYDDYDPEPDPTPPGGGSWRHASDDRLRDAASDRHSGEWRPRSGERYAMAGVDAREDEDDLDHAFTAHMDDEIDDLADRYAEPRHRVRASAASQSHVQSQPQPQPQYAPQQMWQTPQLAMQPGMMPAMAPFQPGMGQPVMGQPVMGQPGIGQPGINMPMMPAYPVWQQVPPMAQAGFAAGPQSAGEPFHEEDDGDDRFSEIHHRLKAVRREVDALAVRRANRFRY</sequence>
<feature type="compositionally biased region" description="Basic and acidic residues" evidence="7">
    <location>
        <begin position="675"/>
        <end position="699"/>
    </location>
</feature>
<dbReference type="InterPro" id="IPR003856">
    <property type="entry name" value="LPS_length_determ_N"/>
</dbReference>
<dbReference type="EMBL" id="JAWLIP010000008">
    <property type="protein sequence ID" value="MDV6228027.1"/>
    <property type="molecule type" value="Genomic_DNA"/>
</dbReference>
<accession>A0ABU4AP53</accession>
<feature type="region of interest" description="Disordered" evidence="7">
    <location>
        <begin position="1"/>
        <end position="107"/>
    </location>
</feature>
<feature type="domain" description="Tyrosine-protein kinase G-rich" evidence="10">
    <location>
        <begin position="551"/>
        <end position="625"/>
    </location>
</feature>
<evidence type="ECO:0000256" key="4">
    <source>
        <dbReference type="ARBA" id="ARBA00022989"/>
    </source>
</evidence>
<keyword evidence="4 8" id="KW-1133">Transmembrane helix</keyword>
<feature type="compositionally biased region" description="Basic and acidic residues" evidence="7">
    <location>
        <begin position="90"/>
        <end position="102"/>
    </location>
</feature>
<dbReference type="PANTHER" id="PTHR32309">
    <property type="entry name" value="TYROSINE-PROTEIN KINASE"/>
    <property type="match status" value="1"/>
</dbReference>
<feature type="compositionally biased region" description="Basic and acidic residues" evidence="7">
    <location>
        <begin position="27"/>
        <end position="40"/>
    </location>
</feature>
<comment type="subcellular location">
    <subcellularLocation>
        <location evidence="1">Cell membrane</location>
        <topology evidence="1">Multi-pass membrane protein</topology>
    </subcellularLocation>
</comment>